<evidence type="ECO:0000256" key="8">
    <source>
        <dbReference type="ARBA" id="ARBA00023136"/>
    </source>
</evidence>
<comment type="subunit">
    <text evidence="10">Homopentamer.</text>
</comment>
<keyword evidence="7 10" id="KW-0406">Ion transport</keyword>
<dbReference type="GO" id="GO:0005886">
    <property type="term" value="C:plasma membrane"/>
    <property type="evidence" value="ECO:0007669"/>
    <property type="project" value="UniProtKB-SubCell"/>
</dbReference>
<comment type="caution">
    <text evidence="10">Lacks conserved residue(s) required for the propagation of feature annotation.</text>
</comment>
<dbReference type="Proteomes" id="UP000553193">
    <property type="component" value="Unassembled WGS sequence"/>
</dbReference>
<evidence type="ECO:0000256" key="1">
    <source>
        <dbReference type="ARBA" id="ARBA00004651"/>
    </source>
</evidence>
<dbReference type="NCBIfam" id="NF001843">
    <property type="entry name" value="PRK00567.1-4"/>
    <property type="match status" value="1"/>
</dbReference>
<dbReference type="PANTHER" id="PTHR30266:SF2">
    <property type="entry name" value="LARGE-CONDUCTANCE MECHANOSENSITIVE CHANNEL"/>
    <property type="match status" value="1"/>
</dbReference>
<dbReference type="NCBIfam" id="NF010557">
    <property type="entry name" value="PRK13952.1"/>
    <property type="match status" value="1"/>
</dbReference>
<comment type="function">
    <text evidence="10">Channel that opens in response to stretch forces in the membrane lipid bilayer. May participate in the regulation of osmotic pressure changes within the cell.</text>
</comment>
<dbReference type="PROSITE" id="PS01327">
    <property type="entry name" value="MSCL"/>
    <property type="match status" value="1"/>
</dbReference>
<keyword evidence="6 10" id="KW-1133">Transmembrane helix</keyword>
<keyword evidence="8 10" id="KW-0472">Membrane</keyword>
<dbReference type="AlphaFoldDB" id="A0A840AJA7"/>
<dbReference type="InterPro" id="IPR001185">
    <property type="entry name" value="MS_channel"/>
</dbReference>
<evidence type="ECO:0000256" key="3">
    <source>
        <dbReference type="ARBA" id="ARBA00022448"/>
    </source>
</evidence>
<keyword evidence="5 10" id="KW-0812">Transmembrane</keyword>
<proteinExistence type="inferred from homology"/>
<evidence type="ECO:0000256" key="7">
    <source>
        <dbReference type="ARBA" id="ARBA00023065"/>
    </source>
</evidence>
<dbReference type="InterPro" id="IPR019823">
    <property type="entry name" value="Mechanosensitive_channel_CS"/>
</dbReference>
<gene>
    <name evidence="10" type="primary">mscL</name>
    <name evidence="11" type="ORF">GGQ83_003595</name>
</gene>
<feature type="transmembrane region" description="Helical" evidence="10">
    <location>
        <begin position="77"/>
        <end position="101"/>
    </location>
</feature>
<evidence type="ECO:0000256" key="4">
    <source>
        <dbReference type="ARBA" id="ARBA00022475"/>
    </source>
</evidence>
<comment type="subcellular location">
    <subcellularLocation>
        <location evidence="10">Cell inner membrane</location>
        <topology evidence="10">Multi-pass membrane protein</topology>
    </subcellularLocation>
    <subcellularLocation>
        <location evidence="1">Cell membrane</location>
        <topology evidence="1">Multi-pass membrane protein</topology>
    </subcellularLocation>
</comment>
<dbReference type="GO" id="GO:0008381">
    <property type="term" value="F:mechanosensitive monoatomic ion channel activity"/>
    <property type="evidence" value="ECO:0007669"/>
    <property type="project" value="UniProtKB-UniRule"/>
</dbReference>
<dbReference type="SUPFAM" id="SSF81330">
    <property type="entry name" value="Gated mechanosensitive channel"/>
    <property type="match status" value="1"/>
</dbReference>
<reference evidence="11 12" key="1">
    <citation type="submission" date="2020-08" db="EMBL/GenBank/DDBJ databases">
        <title>Genomic Encyclopedia of Type Strains, Phase IV (KMG-IV): sequencing the most valuable type-strain genomes for metagenomic binning, comparative biology and taxonomic classification.</title>
        <authorList>
            <person name="Goeker M."/>
        </authorList>
    </citation>
    <scope>NUCLEOTIDE SEQUENCE [LARGE SCALE GENOMIC DNA]</scope>
    <source>
        <strain evidence="11 12">DSM 19979</strain>
    </source>
</reference>
<evidence type="ECO:0000256" key="2">
    <source>
        <dbReference type="ARBA" id="ARBA00007254"/>
    </source>
</evidence>
<keyword evidence="10" id="KW-0997">Cell inner membrane</keyword>
<keyword evidence="4 10" id="KW-1003">Cell membrane</keyword>
<dbReference type="InterPro" id="IPR036019">
    <property type="entry name" value="MscL_channel"/>
</dbReference>
<dbReference type="EMBL" id="JACIDJ010000008">
    <property type="protein sequence ID" value="MBB3900125.1"/>
    <property type="molecule type" value="Genomic_DNA"/>
</dbReference>
<dbReference type="InterPro" id="IPR037673">
    <property type="entry name" value="MSC/AndL"/>
</dbReference>
<keyword evidence="3 10" id="KW-0813">Transport</keyword>
<evidence type="ECO:0000256" key="10">
    <source>
        <dbReference type="HAMAP-Rule" id="MF_00115"/>
    </source>
</evidence>
<evidence type="ECO:0000256" key="9">
    <source>
        <dbReference type="ARBA" id="ARBA00023303"/>
    </source>
</evidence>
<dbReference type="HAMAP" id="MF_00115">
    <property type="entry name" value="MscL"/>
    <property type="match status" value="1"/>
</dbReference>
<dbReference type="Gene3D" id="1.10.1200.120">
    <property type="entry name" value="Large-conductance mechanosensitive channel, MscL, domain 1"/>
    <property type="match status" value="1"/>
</dbReference>
<dbReference type="Pfam" id="PF01741">
    <property type="entry name" value="MscL"/>
    <property type="match status" value="1"/>
</dbReference>
<comment type="similarity">
    <text evidence="2 10">Belongs to the MscL family.</text>
</comment>
<dbReference type="RefSeq" id="WP_184386357.1">
    <property type="nucleotide sequence ID" value="NZ_JACIDJ010000008.1"/>
</dbReference>
<organism evidence="11 12">
    <name type="scientific">Roseococcus suduntuyensis</name>
    <dbReference type="NCBI Taxonomy" id="455361"/>
    <lineage>
        <taxon>Bacteria</taxon>
        <taxon>Pseudomonadati</taxon>
        <taxon>Pseudomonadota</taxon>
        <taxon>Alphaproteobacteria</taxon>
        <taxon>Acetobacterales</taxon>
        <taxon>Roseomonadaceae</taxon>
        <taxon>Roseococcus</taxon>
    </lineage>
</organism>
<dbReference type="NCBIfam" id="TIGR00220">
    <property type="entry name" value="mscL"/>
    <property type="match status" value="1"/>
</dbReference>
<name>A0A840AJA7_9PROT</name>
<evidence type="ECO:0000256" key="5">
    <source>
        <dbReference type="ARBA" id="ARBA00022692"/>
    </source>
</evidence>
<accession>A0A840AJA7</accession>
<keyword evidence="9 10" id="KW-0407">Ion channel</keyword>
<comment type="caution">
    <text evidence="11">The sequence shown here is derived from an EMBL/GenBank/DDBJ whole genome shotgun (WGS) entry which is preliminary data.</text>
</comment>
<dbReference type="PRINTS" id="PR01264">
    <property type="entry name" value="MECHCHANNEL"/>
</dbReference>
<evidence type="ECO:0000313" key="12">
    <source>
        <dbReference type="Proteomes" id="UP000553193"/>
    </source>
</evidence>
<dbReference type="PANTHER" id="PTHR30266">
    <property type="entry name" value="MECHANOSENSITIVE CHANNEL MSCL"/>
    <property type="match status" value="1"/>
</dbReference>
<evidence type="ECO:0000256" key="6">
    <source>
        <dbReference type="ARBA" id="ARBA00022989"/>
    </source>
</evidence>
<protein>
    <recommendedName>
        <fullName evidence="10">Large-conductance mechanosensitive channel</fullName>
    </recommendedName>
</protein>
<sequence length="146" mass="15769">MLKEFREFIARGNVMDLAVGVVIGTAFGRIVSSLVSDIIMPIAGAIIGGLDYSNYFLPLSPAVTATTLEAARAQGAVLAYGNFATVVLNFLLLAWIVFLMVKGLNSVRRRLEHEKKQEAAKPPVPSADVRLLTEIRDLLAERKGAA</sequence>
<keyword evidence="12" id="KW-1185">Reference proteome</keyword>
<evidence type="ECO:0000313" key="11">
    <source>
        <dbReference type="EMBL" id="MBB3900125.1"/>
    </source>
</evidence>